<evidence type="ECO:0000313" key="4">
    <source>
        <dbReference type="Proteomes" id="UP001500689"/>
    </source>
</evidence>
<sequence length="625" mass="67042">MSDPLHALAGRQHDLVMLVTQDAPEAQLKTVVEAGRADAAALGQAAEFEQFAEAMFLLHRSRAEDRVRTADLAALVDTVTDLATHRDLDVLLPAICRRARSLLSTDVAYIMLTDPGNGESYVHTTDGVVSEMFRTMRIAHGVGVGGRVASTGQPETTPNYCADARLTHSADIDERVIAEELQGVAAAPLRRGTRVIGVLFACSRATRRFAAREIALLTGLANHAAVAIDNAGLLRDAEQAAADLANAEARARARADHVENIARVRDALAMQALSGAAIPELLDSALSYVPGSLEVDVPQTGFHILRRNGDSDDLPHRFEVDISAGPERLGVLRLRRAQVDGSEEDVLGYAAGLVANALLRHQAASEADLREQAHVLEAVIDGRDEDGDLRRLFSRMGASPDDPAVVLVWTPSPKRARRAWWEAAKAAATDGGVAATVRGNLTVVVPGKDAGLAARDWRTRFRRAHPDEDVLTIGAASSTHGADGLRDAARRAERVLCLLRALGRTGVAADAEGLGLLGQLLGGDARPDLSSVLRRTLEPLAEHDTADRIPLTPVVEAFIANDGHLAHTARQLHVHVNTLYRRLEAVDTVLGGGWRSGDQRLELALALRLRKIDRQLLDSSTPATK</sequence>
<dbReference type="InterPro" id="IPR051448">
    <property type="entry name" value="CdaR-like_regulators"/>
</dbReference>
<gene>
    <name evidence="3" type="ORF">GCM10022222_85580</name>
</gene>
<dbReference type="PANTHER" id="PTHR33744:SF1">
    <property type="entry name" value="DNA-BINDING TRANSCRIPTIONAL ACTIVATOR ADER"/>
    <property type="match status" value="1"/>
</dbReference>
<reference evidence="4" key="1">
    <citation type="journal article" date="2019" name="Int. J. Syst. Evol. Microbiol.">
        <title>The Global Catalogue of Microorganisms (GCM) 10K type strain sequencing project: providing services to taxonomists for standard genome sequencing and annotation.</title>
        <authorList>
            <consortium name="The Broad Institute Genomics Platform"/>
            <consortium name="The Broad Institute Genome Sequencing Center for Infectious Disease"/>
            <person name="Wu L."/>
            <person name="Ma J."/>
        </authorList>
    </citation>
    <scope>NUCLEOTIDE SEQUENCE [LARGE SCALE GENOMIC DNA]</scope>
    <source>
        <strain evidence="4">JCM 16898</strain>
    </source>
</reference>
<dbReference type="InterPro" id="IPR025736">
    <property type="entry name" value="PucR_C-HTH_dom"/>
</dbReference>
<protein>
    <submittedName>
        <fullName evidence="3">Helix-turn-helix domain-containing protein</fullName>
    </submittedName>
</protein>
<dbReference type="SMART" id="SM00065">
    <property type="entry name" value="GAF"/>
    <property type="match status" value="1"/>
</dbReference>
<dbReference type="InterPro" id="IPR041522">
    <property type="entry name" value="CdaR_GGDEF"/>
</dbReference>
<evidence type="ECO:0000256" key="1">
    <source>
        <dbReference type="ARBA" id="ARBA00006754"/>
    </source>
</evidence>
<evidence type="ECO:0000313" key="3">
    <source>
        <dbReference type="EMBL" id="GAA3587863.1"/>
    </source>
</evidence>
<dbReference type="Pfam" id="PF13185">
    <property type="entry name" value="GAF_2"/>
    <property type="match status" value="1"/>
</dbReference>
<keyword evidence="4" id="KW-1185">Reference proteome</keyword>
<proteinExistence type="inferred from homology"/>
<dbReference type="InterPro" id="IPR029016">
    <property type="entry name" value="GAF-like_dom_sf"/>
</dbReference>
<dbReference type="EMBL" id="BAAAZN010000037">
    <property type="protein sequence ID" value="GAA3587863.1"/>
    <property type="molecule type" value="Genomic_DNA"/>
</dbReference>
<dbReference type="Gene3D" id="3.30.450.40">
    <property type="match status" value="1"/>
</dbReference>
<feature type="domain" description="GAF" evidence="2">
    <location>
        <begin position="87"/>
        <end position="238"/>
    </location>
</feature>
<evidence type="ECO:0000259" key="2">
    <source>
        <dbReference type="SMART" id="SM00065"/>
    </source>
</evidence>
<dbReference type="InterPro" id="IPR003018">
    <property type="entry name" value="GAF"/>
</dbReference>
<dbReference type="Gene3D" id="1.10.10.2840">
    <property type="entry name" value="PucR C-terminal helix-turn-helix domain"/>
    <property type="match status" value="1"/>
</dbReference>
<dbReference type="Pfam" id="PF13556">
    <property type="entry name" value="HTH_30"/>
    <property type="match status" value="1"/>
</dbReference>
<accession>A0ABP6YRH4</accession>
<dbReference type="Proteomes" id="UP001500689">
    <property type="component" value="Unassembled WGS sequence"/>
</dbReference>
<dbReference type="PANTHER" id="PTHR33744">
    <property type="entry name" value="CARBOHYDRATE DIACID REGULATOR"/>
    <property type="match status" value="1"/>
</dbReference>
<name>A0ABP6YRH4_9PSEU</name>
<dbReference type="SUPFAM" id="SSF55781">
    <property type="entry name" value="GAF domain-like"/>
    <property type="match status" value="1"/>
</dbReference>
<dbReference type="Pfam" id="PF17853">
    <property type="entry name" value="GGDEF_2"/>
    <property type="match status" value="1"/>
</dbReference>
<comment type="caution">
    <text evidence="3">The sequence shown here is derived from an EMBL/GenBank/DDBJ whole genome shotgun (WGS) entry which is preliminary data.</text>
</comment>
<organism evidence="3 4">
    <name type="scientific">Amycolatopsis ultiminotia</name>
    <dbReference type="NCBI Taxonomy" id="543629"/>
    <lineage>
        <taxon>Bacteria</taxon>
        <taxon>Bacillati</taxon>
        <taxon>Actinomycetota</taxon>
        <taxon>Actinomycetes</taxon>
        <taxon>Pseudonocardiales</taxon>
        <taxon>Pseudonocardiaceae</taxon>
        <taxon>Amycolatopsis</taxon>
    </lineage>
</organism>
<dbReference type="InterPro" id="IPR042070">
    <property type="entry name" value="PucR_C-HTH_sf"/>
</dbReference>
<comment type="similarity">
    <text evidence="1">Belongs to the CdaR family.</text>
</comment>